<dbReference type="AlphaFoldDB" id="A0A165DJJ3"/>
<evidence type="ECO:0000256" key="1">
    <source>
        <dbReference type="SAM" id="Coils"/>
    </source>
</evidence>
<evidence type="ECO:0000313" key="3">
    <source>
        <dbReference type="EMBL" id="KZT52947.1"/>
    </source>
</evidence>
<feature type="region of interest" description="Disordered" evidence="2">
    <location>
        <begin position="1"/>
        <end position="26"/>
    </location>
</feature>
<sequence>MSMVDTVDNTSLAPTAASSNTGGNSLTPAADWESTISFVGDVQQAAAPFIDFFKAKKTSIASTGKEDASAIEDSASEVAPELDKKGKGPAKAKAKKKTATKKAEKTTLEDAGQASGEKGGAKKMKKGGKALASGEMSGAEAAVFASQLVKAYEAKYGADAVWTQERLKELITGDKISKHVPHLVLAPAAPAPAHAPAHTPAHAPADDLEDASADEDAEDDTVPAAGPVADVAADDDATSTDADVPATDADVPAGEATVPAAWEPANRHRKEKIEALVLSGMDNPGAFNRSPRPQIDVRTATESQMLVEKVRVANVGEFDGIVAALVALEEQEDEIEGAVGRVREKEIAESYQVGRRTGWDKTIAARQKEFEKLPLEERKRELERRKIADAQLELERHERELEERKLAKQGGKKKRGKKLAKVKAASKDFVWTYGGKVLEIGVTVALQAVLKKFGVDEPEKLLSEVFGLGQALQGVDGIVNGGGSTNGNDNGLC</sequence>
<dbReference type="EMBL" id="KV424051">
    <property type="protein sequence ID" value="KZT52947.1"/>
    <property type="molecule type" value="Genomic_DNA"/>
</dbReference>
<keyword evidence="1" id="KW-0175">Coiled coil</keyword>
<gene>
    <name evidence="3" type="ORF">CALCODRAFT_486766</name>
</gene>
<reference evidence="3 4" key="1">
    <citation type="journal article" date="2016" name="Mol. Biol. Evol.">
        <title>Comparative Genomics of Early-Diverging Mushroom-Forming Fungi Provides Insights into the Origins of Lignocellulose Decay Capabilities.</title>
        <authorList>
            <person name="Nagy L.G."/>
            <person name="Riley R."/>
            <person name="Tritt A."/>
            <person name="Adam C."/>
            <person name="Daum C."/>
            <person name="Floudas D."/>
            <person name="Sun H."/>
            <person name="Yadav J.S."/>
            <person name="Pangilinan J."/>
            <person name="Larsson K.H."/>
            <person name="Matsuura K."/>
            <person name="Barry K."/>
            <person name="Labutti K."/>
            <person name="Kuo R."/>
            <person name="Ohm R.A."/>
            <person name="Bhattacharya S.S."/>
            <person name="Shirouzu T."/>
            <person name="Yoshinaga Y."/>
            <person name="Martin F.M."/>
            <person name="Grigoriev I.V."/>
            <person name="Hibbett D.S."/>
        </authorList>
    </citation>
    <scope>NUCLEOTIDE SEQUENCE [LARGE SCALE GENOMIC DNA]</scope>
    <source>
        <strain evidence="3 4">HHB12733</strain>
    </source>
</reference>
<dbReference type="OrthoDB" id="3412126at2759"/>
<feature type="compositionally biased region" description="Polar residues" evidence="2">
    <location>
        <begin position="7"/>
        <end position="26"/>
    </location>
</feature>
<name>A0A165DJJ3_9BASI</name>
<organism evidence="3 4">
    <name type="scientific">Calocera cornea HHB12733</name>
    <dbReference type="NCBI Taxonomy" id="1353952"/>
    <lineage>
        <taxon>Eukaryota</taxon>
        <taxon>Fungi</taxon>
        <taxon>Dikarya</taxon>
        <taxon>Basidiomycota</taxon>
        <taxon>Agaricomycotina</taxon>
        <taxon>Dacrymycetes</taxon>
        <taxon>Dacrymycetales</taxon>
        <taxon>Dacrymycetaceae</taxon>
        <taxon>Calocera</taxon>
    </lineage>
</organism>
<dbReference type="STRING" id="1353952.A0A165DJJ3"/>
<feature type="compositionally biased region" description="Low complexity" evidence="2">
    <location>
        <begin position="191"/>
        <end position="203"/>
    </location>
</feature>
<feature type="compositionally biased region" description="Low complexity" evidence="2">
    <location>
        <begin position="222"/>
        <end position="231"/>
    </location>
</feature>
<feature type="compositionally biased region" description="Acidic residues" evidence="2">
    <location>
        <begin position="206"/>
        <end position="221"/>
    </location>
</feature>
<feature type="coiled-coil region" evidence="1">
    <location>
        <begin position="380"/>
        <end position="407"/>
    </location>
</feature>
<feature type="compositionally biased region" description="Basic residues" evidence="2">
    <location>
        <begin position="87"/>
        <end position="100"/>
    </location>
</feature>
<evidence type="ECO:0000256" key="2">
    <source>
        <dbReference type="SAM" id="MobiDB-lite"/>
    </source>
</evidence>
<dbReference type="InParanoid" id="A0A165DJJ3"/>
<dbReference type="Proteomes" id="UP000076842">
    <property type="component" value="Unassembled WGS sequence"/>
</dbReference>
<keyword evidence="4" id="KW-1185">Reference proteome</keyword>
<protein>
    <submittedName>
        <fullName evidence="3">Uncharacterized protein</fullName>
    </submittedName>
</protein>
<feature type="region of interest" description="Disordered" evidence="2">
    <location>
        <begin position="64"/>
        <end position="125"/>
    </location>
</feature>
<evidence type="ECO:0000313" key="4">
    <source>
        <dbReference type="Proteomes" id="UP000076842"/>
    </source>
</evidence>
<proteinExistence type="predicted"/>
<accession>A0A165DJJ3</accession>
<feature type="region of interest" description="Disordered" evidence="2">
    <location>
        <begin position="191"/>
        <end position="244"/>
    </location>
</feature>